<evidence type="ECO:0000313" key="1">
    <source>
        <dbReference type="EMBL" id="ABV22310.1"/>
    </source>
</evidence>
<accession>A7WQ08</accession>
<sequence>MGAAECCLEREDETQNGDLLVSQFLERLTPLEVSTGLATLSLVEAELPDSGDHITIDLDRFALAGLILTGSIRVTVIGAEIGARVVVDVEKPLDSDRATVQVKAFTVKDKGMKLTEKALSIDSLKHFVCNRLEGKINDEIMSRCKSQLDGRQENDAEPLDEHG</sequence>
<proteinExistence type="evidence at transcript level"/>
<dbReference type="AlphaFoldDB" id="A7WQ08"/>
<organism evidence="1">
    <name type="scientific">Karlodinium veneficum</name>
    <name type="common">Dinoflagellate</name>
    <name type="synonym">Karlodinium micrum</name>
    <dbReference type="NCBI Taxonomy" id="407301"/>
    <lineage>
        <taxon>Eukaryota</taxon>
        <taxon>Sar</taxon>
        <taxon>Alveolata</taxon>
        <taxon>Dinophyceae</taxon>
        <taxon>Gymnodiniales</taxon>
        <taxon>Kareniaceae</taxon>
        <taxon>Karlodinium</taxon>
    </lineage>
</organism>
<name>A7WQ08_KARVE</name>
<protein>
    <submittedName>
        <fullName evidence="1">Uncharacterized protein</fullName>
    </submittedName>
</protein>
<reference evidence="1" key="1">
    <citation type="journal article" date="2007" name="Proc. Natl. Acad. Sci. U.S.A.">
        <title>Spliced leader RNA trans-splicing in dinoflagellates.</title>
        <authorList>
            <person name="Zhang H."/>
            <person name="Hou Y."/>
            <person name="Miranda L."/>
            <person name="Campbell D.A."/>
            <person name="Sturm N.R."/>
            <person name="Gaasterland T."/>
            <person name="Lin S."/>
        </authorList>
    </citation>
    <scope>NUCLEOTIDE SEQUENCE</scope>
    <source>
        <strain evidence="1">CCMP1975</strain>
    </source>
</reference>
<dbReference type="EMBL" id="EF134196">
    <property type="protein sequence ID" value="ABV22310.1"/>
    <property type="molecule type" value="mRNA"/>
</dbReference>